<dbReference type="InterPro" id="IPR036388">
    <property type="entry name" value="WH-like_DNA-bd_sf"/>
</dbReference>
<dbReference type="Proteomes" id="UP001295423">
    <property type="component" value="Unassembled WGS sequence"/>
</dbReference>
<dbReference type="PANTHER" id="PTHR12806:SF0">
    <property type="entry name" value="VACUOLAR-SORTING PROTEIN SNF8"/>
    <property type="match status" value="1"/>
</dbReference>
<sequence>MSHRRRGVGVGRSGAAKKQFAKKADEMKATSLQSALDTVEKLRVKLQEFAKDHQTEIQDDPAFRQQFLQMCAPLGVDPLVSRRSFWSKTLGVGMGDYYFELAVKIAEVCFATRSKNGGIIAVSEIQEILSRNKKKKVHKGDIPIAVNKLKSLGGGFRIMEIGTTSMIVSVPTELDSDHVQVFSLAESGEGCITTDDIATQLGWNQERADRVMKLLLSEGMAWEDKYHGVSFYWFPSVWKEQRQAELLS</sequence>
<evidence type="ECO:0008006" key="4">
    <source>
        <dbReference type="Google" id="ProtNLM"/>
    </source>
</evidence>
<reference evidence="2" key="1">
    <citation type="submission" date="2023-08" db="EMBL/GenBank/DDBJ databases">
        <authorList>
            <person name="Audoor S."/>
            <person name="Bilcke G."/>
        </authorList>
    </citation>
    <scope>NUCLEOTIDE SEQUENCE</scope>
</reference>
<dbReference type="InterPro" id="IPR040608">
    <property type="entry name" value="Snf8/Vps36"/>
</dbReference>
<organism evidence="2 3">
    <name type="scientific">Cylindrotheca closterium</name>
    <dbReference type="NCBI Taxonomy" id="2856"/>
    <lineage>
        <taxon>Eukaryota</taxon>
        <taxon>Sar</taxon>
        <taxon>Stramenopiles</taxon>
        <taxon>Ochrophyta</taxon>
        <taxon>Bacillariophyta</taxon>
        <taxon>Bacillariophyceae</taxon>
        <taxon>Bacillariophycidae</taxon>
        <taxon>Bacillariales</taxon>
        <taxon>Bacillariaceae</taxon>
        <taxon>Cylindrotheca</taxon>
    </lineage>
</organism>
<dbReference type="InterPro" id="IPR016689">
    <property type="entry name" value="ESCRT-2_cplx_Snf8"/>
</dbReference>
<evidence type="ECO:0000256" key="1">
    <source>
        <dbReference type="ARBA" id="ARBA00009834"/>
    </source>
</evidence>
<dbReference type="AlphaFoldDB" id="A0AAD2CEX3"/>
<dbReference type="EMBL" id="CAKOGP040000069">
    <property type="protein sequence ID" value="CAJ1928992.1"/>
    <property type="molecule type" value="Genomic_DNA"/>
</dbReference>
<dbReference type="Gene3D" id="1.10.10.10">
    <property type="entry name" value="Winged helix-like DNA-binding domain superfamily/Winged helix DNA-binding domain"/>
    <property type="match status" value="2"/>
</dbReference>
<comment type="similarity">
    <text evidence="1">Belongs to the SNF8 family.</text>
</comment>
<evidence type="ECO:0000313" key="2">
    <source>
        <dbReference type="EMBL" id="CAJ1928992.1"/>
    </source>
</evidence>
<protein>
    <recommendedName>
        <fullName evidence="4">Vacuolar-sorting protein SNF8</fullName>
    </recommendedName>
</protein>
<dbReference type="SUPFAM" id="SSF46785">
    <property type="entry name" value="Winged helix' DNA-binding domain"/>
    <property type="match status" value="2"/>
</dbReference>
<dbReference type="GO" id="GO:0000814">
    <property type="term" value="C:ESCRT II complex"/>
    <property type="evidence" value="ECO:0007669"/>
    <property type="project" value="InterPro"/>
</dbReference>
<dbReference type="PANTHER" id="PTHR12806">
    <property type="entry name" value="EAP30 SUBUNIT OF ELL COMPLEX"/>
    <property type="match status" value="1"/>
</dbReference>
<dbReference type="InterPro" id="IPR036390">
    <property type="entry name" value="WH_DNA-bd_sf"/>
</dbReference>
<proteinExistence type="inferred from homology"/>
<evidence type="ECO:0000313" key="3">
    <source>
        <dbReference type="Proteomes" id="UP001295423"/>
    </source>
</evidence>
<keyword evidence="3" id="KW-1185">Reference proteome</keyword>
<gene>
    <name evidence="2" type="ORF">CYCCA115_LOCUS1584</name>
</gene>
<dbReference type="Gene3D" id="6.10.140.180">
    <property type="match status" value="1"/>
</dbReference>
<dbReference type="Pfam" id="PF04157">
    <property type="entry name" value="EAP30"/>
    <property type="match status" value="1"/>
</dbReference>
<accession>A0AAD2CEX3</accession>
<name>A0AAD2CEX3_9STRA</name>
<dbReference type="GO" id="GO:0043328">
    <property type="term" value="P:protein transport to vacuole involved in ubiquitin-dependent protein catabolic process via the multivesicular body sorting pathway"/>
    <property type="evidence" value="ECO:0007669"/>
    <property type="project" value="TreeGrafter"/>
</dbReference>
<comment type="caution">
    <text evidence="2">The sequence shown here is derived from an EMBL/GenBank/DDBJ whole genome shotgun (WGS) entry which is preliminary data.</text>
</comment>